<dbReference type="CDD" id="cd07165">
    <property type="entry name" value="NR_DBD_DmE78_like"/>
    <property type="match status" value="1"/>
</dbReference>
<name>A0A8B8IL45_VANTA</name>
<dbReference type="Gene3D" id="1.10.565.10">
    <property type="entry name" value="Retinoid X Receptor"/>
    <property type="match status" value="1"/>
</dbReference>
<dbReference type="PROSITE" id="PS00031">
    <property type="entry name" value="NUCLEAR_REC_DBD_1"/>
    <property type="match status" value="1"/>
</dbReference>
<keyword evidence="6 11" id="KW-0805">Transcription regulation</keyword>
<feature type="domain" description="NR LBD" evidence="14">
    <location>
        <begin position="194"/>
        <end position="430"/>
    </location>
</feature>
<evidence type="ECO:0000256" key="3">
    <source>
        <dbReference type="ARBA" id="ARBA00022723"/>
    </source>
</evidence>
<evidence type="ECO:0000256" key="6">
    <source>
        <dbReference type="ARBA" id="ARBA00023015"/>
    </source>
</evidence>
<evidence type="ECO:0000256" key="11">
    <source>
        <dbReference type="RuleBase" id="RU004334"/>
    </source>
</evidence>
<evidence type="ECO:0000256" key="7">
    <source>
        <dbReference type="ARBA" id="ARBA00023125"/>
    </source>
</evidence>
<feature type="region of interest" description="Disordered" evidence="12">
    <location>
        <begin position="134"/>
        <end position="171"/>
    </location>
</feature>
<evidence type="ECO:0000256" key="10">
    <source>
        <dbReference type="ARBA" id="ARBA00023242"/>
    </source>
</evidence>
<evidence type="ECO:0000313" key="15">
    <source>
        <dbReference type="Proteomes" id="UP001652626"/>
    </source>
</evidence>
<dbReference type="PRINTS" id="PR00546">
    <property type="entry name" value="THYROIDHORMR"/>
</dbReference>
<dbReference type="InterPro" id="IPR001728">
    <property type="entry name" value="ThyrH_rcpt"/>
</dbReference>
<dbReference type="OMA" id="YNVAFRM"/>
<dbReference type="SMART" id="SM00399">
    <property type="entry name" value="ZnF_C4"/>
    <property type="match status" value="1"/>
</dbReference>
<evidence type="ECO:0000259" key="13">
    <source>
        <dbReference type="PROSITE" id="PS51030"/>
    </source>
</evidence>
<dbReference type="PRINTS" id="PR00398">
    <property type="entry name" value="STRDHORMONER"/>
</dbReference>
<keyword evidence="5 11" id="KW-0862">Zinc</keyword>
<dbReference type="PROSITE" id="PS51843">
    <property type="entry name" value="NR_LBD"/>
    <property type="match status" value="1"/>
</dbReference>
<keyword evidence="10 11" id="KW-0539">Nucleus</keyword>
<dbReference type="Pfam" id="PF00105">
    <property type="entry name" value="zf-C4"/>
    <property type="match status" value="1"/>
</dbReference>
<organism evidence="15 16">
    <name type="scientific">Vanessa tameamea</name>
    <name type="common">Kamehameha butterfly</name>
    <dbReference type="NCBI Taxonomy" id="334116"/>
    <lineage>
        <taxon>Eukaryota</taxon>
        <taxon>Metazoa</taxon>
        <taxon>Ecdysozoa</taxon>
        <taxon>Arthropoda</taxon>
        <taxon>Hexapoda</taxon>
        <taxon>Insecta</taxon>
        <taxon>Pterygota</taxon>
        <taxon>Neoptera</taxon>
        <taxon>Endopterygota</taxon>
        <taxon>Lepidoptera</taxon>
        <taxon>Glossata</taxon>
        <taxon>Ditrysia</taxon>
        <taxon>Papilionoidea</taxon>
        <taxon>Nymphalidae</taxon>
        <taxon>Nymphalinae</taxon>
        <taxon>Vanessa</taxon>
    </lineage>
</organism>
<dbReference type="InterPro" id="IPR013088">
    <property type="entry name" value="Znf_NHR/GATA"/>
</dbReference>
<comment type="similarity">
    <text evidence="2">Belongs to the nuclear hormone receptor family. NR1 subfamily.</text>
</comment>
<evidence type="ECO:0000256" key="2">
    <source>
        <dbReference type="ARBA" id="ARBA00008092"/>
    </source>
</evidence>
<keyword evidence="4 11" id="KW-0863">Zinc-finger</keyword>
<dbReference type="GO" id="GO:0004879">
    <property type="term" value="F:nuclear receptor activity"/>
    <property type="evidence" value="ECO:0007669"/>
    <property type="project" value="InterPro"/>
</dbReference>
<keyword evidence="9 11" id="KW-0675">Receptor</keyword>
<evidence type="ECO:0000256" key="9">
    <source>
        <dbReference type="ARBA" id="ARBA00023170"/>
    </source>
</evidence>
<dbReference type="PANTHER" id="PTHR45805:SF10">
    <property type="entry name" value="ECDYSONE-INDUCED PROTEIN 78C"/>
    <property type="match status" value="1"/>
</dbReference>
<proteinExistence type="inferred from homology"/>
<dbReference type="GeneID" id="113401422"/>
<gene>
    <name evidence="16" type="primary">LOC113401422</name>
</gene>
<dbReference type="SMART" id="SM00430">
    <property type="entry name" value="HOLI"/>
    <property type="match status" value="1"/>
</dbReference>
<keyword evidence="15" id="KW-1185">Reference proteome</keyword>
<dbReference type="GO" id="GO:0005634">
    <property type="term" value="C:nucleus"/>
    <property type="evidence" value="ECO:0007669"/>
    <property type="project" value="UniProtKB-SubCell"/>
</dbReference>
<protein>
    <submittedName>
        <fullName evidence="16">Ecdysone-induced protein 78C isoform X1</fullName>
    </submittedName>
</protein>
<dbReference type="RefSeq" id="XP_026497132.2">
    <property type="nucleotide sequence ID" value="XM_026641347.2"/>
</dbReference>
<dbReference type="AlphaFoldDB" id="A0A8B8IL45"/>
<dbReference type="GO" id="GO:0043565">
    <property type="term" value="F:sequence-specific DNA binding"/>
    <property type="evidence" value="ECO:0007669"/>
    <property type="project" value="InterPro"/>
</dbReference>
<evidence type="ECO:0000256" key="4">
    <source>
        <dbReference type="ARBA" id="ARBA00022771"/>
    </source>
</evidence>
<dbReference type="InterPro" id="IPR001628">
    <property type="entry name" value="Znf_hrmn_rcpt"/>
</dbReference>
<dbReference type="PANTHER" id="PTHR45805">
    <property type="entry name" value="NUCLEAR HORMONE RECEPTOR HR3-RELATED"/>
    <property type="match status" value="1"/>
</dbReference>
<evidence type="ECO:0000259" key="14">
    <source>
        <dbReference type="PROSITE" id="PS51843"/>
    </source>
</evidence>
<dbReference type="Proteomes" id="UP001652626">
    <property type="component" value="Chromosome Z"/>
</dbReference>
<evidence type="ECO:0000256" key="8">
    <source>
        <dbReference type="ARBA" id="ARBA00023163"/>
    </source>
</evidence>
<dbReference type="Gene3D" id="3.30.50.10">
    <property type="entry name" value="Erythroid Transcription Factor GATA-1, subunit A"/>
    <property type="match status" value="1"/>
</dbReference>
<feature type="domain" description="Nuclear receptor" evidence="13">
    <location>
        <begin position="56"/>
        <end position="131"/>
    </location>
</feature>
<dbReference type="InterPro" id="IPR000536">
    <property type="entry name" value="Nucl_hrmn_rcpt_lig-bd"/>
</dbReference>
<dbReference type="SUPFAM" id="SSF57716">
    <property type="entry name" value="Glucocorticoid receptor-like (DNA-binding domain)"/>
    <property type="match status" value="1"/>
</dbReference>
<reference evidence="16" key="1">
    <citation type="submission" date="2025-08" db="UniProtKB">
        <authorList>
            <consortium name="RefSeq"/>
        </authorList>
    </citation>
    <scope>IDENTIFICATION</scope>
    <source>
        <tissue evidence="16">Whole body</tissue>
    </source>
</reference>
<dbReference type="InterPro" id="IPR001723">
    <property type="entry name" value="Nuclear_hrmn_rcpt"/>
</dbReference>
<dbReference type="OrthoDB" id="5771769at2759"/>
<keyword evidence="3 11" id="KW-0479">Metal-binding</keyword>
<dbReference type="PROSITE" id="PS51030">
    <property type="entry name" value="NUCLEAR_REC_DBD_2"/>
    <property type="match status" value="1"/>
</dbReference>
<evidence type="ECO:0000256" key="1">
    <source>
        <dbReference type="ARBA" id="ARBA00004123"/>
    </source>
</evidence>
<keyword evidence="8 11" id="KW-0804">Transcription</keyword>
<evidence type="ECO:0000256" key="5">
    <source>
        <dbReference type="ARBA" id="ARBA00022833"/>
    </source>
</evidence>
<accession>A0A8B8IL45</accession>
<comment type="subcellular location">
    <subcellularLocation>
        <location evidence="1 11">Nucleus</location>
    </subcellularLocation>
</comment>
<evidence type="ECO:0000256" key="12">
    <source>
        <dbReference type="SAM" id="MobiDB-lite"/>
    </source>
</evidence>
<sequence length="453" mass="50271">MDVWSGLPASCVRAPQPLNIETNEFALTFFDKESQPPQPKQEQQSDSAGAGSGKAAAPCKVCGDKASGYHYGVTSCEGCKGFFRRSIQKQIEYRCLRDGKCLVIRLNRNRCQYCRFKKCLAVGMSRDSVRYGRVPKRPREAATTENMPDLAKGSGTEPTPPPEAEEPDADTLQNDLTRELAKVVITAHRNNNTYTDEVKRTLQLKSIPVKPERTNGEGSSREPVISSTTGSMDALSTLWYNVAFRMTPSVQQVVEFAKRIPGFNVLPQDDQLILIKLGFFEVWLSRAAKLSNEESIIFDDGTVVTLGQLEIIYDAPFANAMLSYVNHINKLLLTDDELAMFTANLLIYPQRNGLCDRETITSMCRNLGDALQLVLTEAGVADVPARIDAFALATQEVRTLGARHNELLSWCRDHWQRLVLPALFSEIFDIPKAEEDESAASERASAPISQVQG</sequence>
<dbReference type="SUPFAM" id="SSF48508">
    <property type="entry name" value="Nuclear receptor ligand-binding domain"/>
    <property type="match status" value="1"/>
</dbReference>
<dbReference type="GO" id="GO:0008270">
    <property type="term" value="F:zinc ion binding"/>
    <property type="evidence" value="ECO:0007669"/>
    <property type="project" value="UniProtKB-KW"/>
</dbReference>
<dbReference type="InterPro" id="IPR035500">
    <property type="entry name" value="NHR-like_dom_sf"/>
</dbReference>
<keyword evidence="7 11" id="KW-0238">DNA-binding</keyword>
<dbReference type="PRINTS" id="PR00047">
    <property type="entry name" value="STROIDFINGER"/>
</dbReference>
<evidence type="ECO:0000313" key="16">
    <source>
        <dbReference type="RefSeq" id="XP_026497132.2"/>
    </source>
</evidence>
<dbReference type="Pfam" id="PF00104">
    <property type="entry name" value="Hormone_recep"/>
    <property type="match status" value="1"/>
</dbReference>